<protein>
    <submittedName>
        <fullName evidence="5">GntR family transcriptional regulator</fullName>
    </submittedName>
</protein>
<dbReference type="InterPro" id="IPR036388">
    <property type="entry name" value="WH-like_DNA-bd_sf"/>
</dbReference>
<evidence type="ECO:0000256" key="3">
    <source>
        <dbReference type="ARBA" id="ARBA00023163"/>
    </source>
</evidence>
<keyword evidence="6" id="KW-1185">Reference proteome</keyword>
<keyword evidence="2" id="KW-0238">DNA-binding</keyword>
<dbReference type="InterPro" id="IPR000524">
    <property type="entry name" value="Tscrpt_reg_HTH_GntR"/>
</dbReference>
<dbReference type="InterPro" id="IPR036390">
    <property type="entry name" value="WH_DNA-bd_sf"/>
</dbReference>
<dbReference type="Proteomes" id="UP001322785">
    <property type="component" value="Plasmid pRinCIP108029a"/>
</dbReference>
<reference evidence="5 6" key="1">
    <citation type="submission" date="2023-12" db="EMBL/GenBank/DDBJ databases">
        <authorList>
            <person name="Menendez E."/>
            <person name="Kaur S."/>
            <person name="Flores-Felix J.D."/>
            <person name="diCenzo G.C."/>
            <person name="Peix A."/>
            <person name="Velazquez E."/>
        </authorList>
    </citation>
    <scope>NUCLEOTIDE SEQUENCE [LARGE SCALE GENOMIC DNA]</scope>
    <source>
        <strain evidence="5 6">CIP 108029</strain>
        <plasmid evidence="5 6">pRinCIP108029a</plasmid>
    </source>
</reference>
<sequence>MYKQHEDKPGWARSKANKAYKGLKKLVVDFQVPPDTRLDPSVISDLLETSVTPVREALIQLETENYIVGSPRNGYYTKKLYTKQISDEYGVANTILQHVIRENLDEHSRTWPVLPTIPRSDDYDLFGQFLEVFYEGVAEAGNNERMLDLVHEFNIRTRYVRFLDLQRPERLSCIRGEMSELLELIDKRNKNGAIANVDRQLRAIIYCVPDLVLEGNLRAGNTKESWLQTLLLISTES</sequence>
<feature type="domain" description="HTH gntR-type" evidence="4">
    <location>
        <begin position="19"/>
        <end position="77"/>
    </location>
</feature>
<organism evidence="5 6">
    <name type="scientific">Rhizobium indigoferae</name>
    <dbReference type="NCBI Taxonomy" id="158891"/>
    <lineage>
        <taxon>Bacteria</taxon>
        <taxon>Pseudomonadati</taxon>
        <taxon>Pseudomonadota</taxon>
        <taxon>Alphaproteobacteria</taxon>
        <taxon>Hyphomicrobiales</taxon>
        <taxon>Rhizobiaceae</taxon>
        <taxon>Rhizobium/Agrobacterium group</taxon>
        <taxon>Rhizobium</taxon>
    </lineage>
</organism>
<dbReference type="SMART" id="SM00345">
    <property type="entry name" value="HTH_GNTR"/>
    <property type="match status" value="1"/>
</dbReference>
<dbReference type="SUPFAM" id="SSF48008">
    <property type="entry name" value="GntR ligand-binding domain-like"/>
    <property type="match status" value="1"/>
</dbReference>
<keyword evidence="1" id="KW-0805">Transcription regulation</keyword>
<keyword evidence="3" id="KW-0804">Transcription</keyword>
<gene>
    <name evidence="5" type="ORF">U5G49_007351</name>
</gene>
<keyword evidence="5" id="KW-0614">Plasmid</keyword>
<dbReference type="InterPro" id="IPR011711">
    <property type="entry name" value="GntR_C"/>
</dbReference>
<dbReference type="Pfam" id="PF00392">
    <property type="entry name" value="GntR"/>
    <property type="match status" value="1"/>
</dbReference>
<evidence type="ECO:0000259" key="4">
    <source>
        <dbReference type="SMART" id="SM00345"/>
    </source>
</evidence>
<proteinExistence type="predicted"/>
<accession>A0ABZ1DPK0</accession>
<dbReference type="Gene3D" id="1.10.10.10">
    <property type="entry name" value="Winged helix-like DNA-binding domain superfamily/Winged helix DNA-binding domain"/>
    <property type="match status" value="1"/>
</dbReference>
<dbReference type="InterPro" id="IPR008920">
    <property type="entry name" value="TF_FadR/GntR_C"/>
</dbReference>
<dbReference type="EMBL" id="CP140639">
    <property type="protein sequence ID" value="WRW37729.1"/>
    <property type="molecule type" value="Genomic_DNA"/>
</dbReference>
<dbReference type="PANTHER" id="PTHR43537:SF24">
    <property type="entry name" value="GLUCONATE OPERON TRANSCRIPTIONAL REPRESSOR"/>
    <property type="match status" value="1"/>
</dbReference>
<dbReference type="Gene3D" id="1.20.120.530">
    <property type="entry name" value="GntR ligand-binding domain-like"/>
    <property type="match status" value="1"/>
</dbReference>
<dbReference type="RefSeq" id="WP_193445990.1">
    <property type="nucleotide sequence ID" value="NZ_BSOQ01000019.1"/>
</dbReference>
<dbReference type="SUPFAM" id="SSF46785">
    <property type="entry name" value="Winged helix' DNA-binding domain"/>
    <property type="match status" value="1"/>
</dbReference>
<geneLocation type="plasmid" evidence="5 6">
    <name>pRinCIP108029a</name>
</geneLocation>
<evidence type="ECO:0000313" key="5">
    <source>
        <dbReference type="EMBL" id="WRW37729.1"/>
    </source>
</evidence>
<evidence type="ECO:0000256" key="2">
    <source>
        <dbReference type="ARBA" id="ARBA00023125"/>
    </source>
</evidence>
<dbReference type="Pfam" id="PF07729">
    <property type="entry name" value="FCD"/>
    <property type="match status" value="1"/>
</dbReference>
<name>A0ABZ1DPK0_9HYPH</name>
<evidence type="ECO:0000256" key="1">
    <source>
        <dbReference type="ARBA" id="ARBA00023015"/>
    </source>
</evidence>
<evidence type="ECO:0000313" key="6">
    <source>
        <dbReference type="Proteomes" id="UP001322785"/>
    </source>
</evidence>
<dbReference type="PANTHER" id="PTHR43537">
    <property type="entry name" value="TRANSCRIPTIONAL REGULATOR, GNTR FAMILY"/>
    <property type="match status" value="1"/>
</dbReference>